<dbReference type="AlphaFoldDB" id="A0A286RAR9"/>
<keyword evidence="1" id="KW-0472">Membrane</keyword>
<accession>A0A286RAR9</accession>
<evidence type="ECO:0000256" key="1">
    <source>
        <dbReference type="SAM" id="Phobius"/>
    </source>
</evidence>
<keyword evidence="3" id="KW-1185">Reference proteome</keyword>
<reference evidence="2 3" key="1">
    <citation type="journal article" name="Front. Microbiol.">
        <title>Sugar Metabolism of the First Thermophilic Planctomycete Thermogutta terrifontis: Comparative Genomic and Transcriptomic Approaches.</title>
        <authorList>
            <person name="Elcheninov A.G."/>
            <person name="Menzel P."/>
            <person name="Gudbergsdottir S.R."/>
            <person name="Slesarev A.I."/>
            <person name="Kadnikov V.V."/>
            <person name="Krogh A."/>
            <person name="Bonch-Osmolovskaya E.A."/>
            <person name="Peng X."/>
            <person name="Kublanov I.V."/>
        </authorList>
    </citation>
    <scope>NUCLEOTIDE SEQUENCE [LARGE SCALE GENOMIC DNA]</scope>
    <source>
        <strain evidence="2 3">R1</strain>
    </source>
</reference>
<keyword evidence="1" id="KW-1133">Transmembrane helix</keyword>
<dbReference type="EMBL" id="CP018477">
    <property type="protein sequence ID" value="ASV73043.1"/>
    <property type="molecule type" value="Genomic_DNA"/>
</dbReference>
<keyword evidence="1" id="KW-0812">Transmembrane</keyword>
<gene>
    <name evidence="2" type="ORF">THTE_0441</name>
</gene>
<name>A0A286RAR9_9BACT</name>
<sequence length="96" mass="10873">MFTVARRWRIYRITSFAASPIFRFLLPGLISAFLDFNPPSIFIGKIDSGVSSFVFGGFVFSRRPSIVQPAGTFTETCLWPQQQFFEKSPYAVPVVL</sequence>
<dbReference type="Proteomes" id="UP000215086">
    <property type="component" value="Chromosome"/>
</dbReference>
<dbReference type="KEGG" id="ttf:THTE_0441"/>
<proteinExistence type="predicted"/>
<evidence type="ECO:0000313" key="3">
    <source>
        <dbReference type="Proteomes" id="UP000215086"/>
    </source>
</evidence>
<feature type="transmembrane region" description="Helical" evidence="1">
    <location>
        <begin position="12"/>
        <end position="34"/>
    </location>
</feature>
<organism evidence="2 3">
    <name type="scientific">Thermogutta terrifontis</name>
    <dbReference type="NCBI Taxonomy" id="1331910"/>
    <lineage>
        <taxon>Bacteria</taxon>
        <taxon>Pseudomonadati</taxon>
        <taxon>Planctomycetota</taxon>
        <taxon>Planctomycetia</taxon>
        <taxon>Pirellulales</taxon>
        <taxon>Thermoguttaceae</taxon>
        <taxon>Thermogutta</taxon>
    </lineage>
</organism>
<protein>
    <submittedName>
        <fullName evidence="2">Uncharacterized protein</fullName>
    </submittedName>
</protein>
<evidence type="ECO:0000313" key="2">
    <source>
        <dbReference type="EMBL" id="ASV73043.1"/>
    </source>
</evidence>